<dbReference type="SUPFAM" id="SSF55486">
    <property type="entry name" value="Metalloproteases ('zincins'), catalytic domain"/>
    <property type="match status" value="1"/>
</dbReference>
<keyword evidence="10" id="KW-0862">Zinc</keyword>
<feature type="domain" description="ERAP1-like C-terminal" evidence="15">
    <location>
        <begin position="539"/>
        <end position="855"/>
    </location>
</feature>
<accession>A0ABW4Q780</accession>
<dbReference type="EC" id="3.4.11.2" evidence="4"/>
<reference evidence="18" key="1">
    <citation type="journal article" date="2019" name="Int. J. Syst. Evol. Microbiol.">
        <title>The Global Catalogue of Microorganisms (GCM) 10K type strain sequencing project: providing services to taxonomists for standard genome sequencing and annotation.</title>
        <authorList>
            <consortium name="The Broad Institute Genomics Platform"/>
            <consortium name="The Broad Institute Genome Sequencing Center for Infectious Disease"/>
            <person name="Wu L."/>
            <person name="Ma J."/>
        </authorList>
    </citation>
    <scope>NUCLEOTIDE SEQUENCE [LARGE SCALE GENOMIC DNA]</scope>
    <source>
        <strain evidence="18">JCM 11496</strain>
    </source>
</reference>
<feature type="domain" description="Peptidase M1 membrane alanine aminopeptidase" evidence="14">
    <location>
        <begin position="240"/>
        <end position="453"/>
    </location>
</feature>
<keyword evidence="18" id="KW-1185">Reference proteome</keyword>
<sequence>MNENLRRDEAALRSSLLTIDRYEVHLDLREAADPEVAGFLSRSTVTFSCGSPGSETFMDFIAGEVHRVTLNGTDLDPAVVVDGARITLPDLAADNVVTITGTALYSRSGEGMHRFTDPADGQTYLYTQYEPADARRVFANFEQPDLKAAFTFSVNAPASWVVASNGAEVTRQDGGEDSRVWHFAPTERISTYITTILAGPYFAATDHWSGTMSDGSTLEVPLGLYCRASLAEAFDTDTIFDVTKRGLEYFHSRFEYPYPFGKYEQAFVPEYNLGAMENPGLVTFTEAYIFRSKATHDQYEARANTILHEMAHMWFGDLVTMFWWDDLWLKESFADYMGALAVAEATGSATSWVSFANRRKAWAYLQDQLPSTHPITADIVDLEAAKQNFDGITYAKGASVLKQLVAYAGSEAFFEAARTYFRTHAFGNTRLADLLSALSDATGQDMSAWAQQWLQTSGVPLLGAEVAVDDDGTYRSVVIHQDAIDPVTGAAALRPHQLRLGLYSFDAGALVRTGAVDVRIDGAVTDIPELVGTRQPDLLLINDDDLTYAKIRFDERSLATLLGSVGRLEEPLARAVCQAALWSNTRDAALSAAAYLGAVQLAAPGESGVGALQVMVRNAHYAVEHYSPADERDGLRERLFSLVLEGLHAAEPASDLQLVWARAAAALGLHSDTHSEWFRELLDGSKTVTGLAVDPELRWLLWQALAAQGQASGAELEAELARDRTAAGKAGFTRASTSVPDAAIKEKAWQEAIFGTRLSNELLSATIAGFGEGPAELRAPYVDRYFAEIARVWDAMGIEMASRIVRGLFPGSQDLTPGEAAQEHRVVLAADSWLTTHQSAPAALRRIVLEERDHLVRSLHAQGKSVLTSPSAR</sequence>
<feature type="domain" description="Aminopeptidase N-like N-terminal" evidence="16">
    <location>
        <begin position="106"/>
        <end position="193"/>
    </location>
</feature>
<evidence type="ECO:0000256" key="1">
    <source>
        <dbReference type="ARBA" id="ARBA00000098"/>
    </source>
</evidence>
<evidence type="ECO:0000256" key="5">
    <source>
        <dbReference type="ARBA" id="ARBA00015611"/>
    </source>
</evidence>
<dbReference type="InterPro" id="IPR001930">
    <property type="entry name" value="Peptidase_M1"/>
</dbReference>
<keyword evidence="8" id="KW-0479">Metal-binding</keyword>
<proteinExistence type="inferred from homology"/>
<evidence type="ECO:0000259" key="15">
    <source>
        <dbReference type="Pfam" id="PF11838"/>
    </source>
</evidence>
<keyword evidence="6 17" id="KW-0031">Aminopeptidase</keyword>
<keyword evidence="7" id="KW-0645">Protease</keyword>
<evidence type="ECO:0000259" key="16">
    <source>
        <dbReference type="Pfam" id="PF17900"/>
    </source>
</evidence>
<evidence type="ECO:0000313" key="18">
    <source>
        <dbReference type="Proteomes" id="UP001597307"/>
    </source>
</evidence>
<dbReference type="Gene3D" id="1.10.390.10">
    <property type="entry name" value="Neutral Protease Domain 2"/>
    <property type="match status" value="1"/>
</dbReference>
<dbReference type="SUPFAM" id="SSF63737">
    <property type="entry name" value="Leukotriene A4 hydrolase N-terminal domain"/>
    <property type="match status" value="1"/>
</dbReference>
<evidence type="ECO:0000256" key="4">
    <source>
        <dbReference type="ARBA" id="ARBA00012564"/>
    </source>
</evidence>
<comment type="caution">
    <text evidence="17">The sequence shown here is derived from an EMBL/GenBank/DDBJ whole genome shotgun (WGS) entry which is preliminary data.</text>
</comment>
<dbReference type="PRINTS" id="PR00756">
    <property type="entry name" value="ALADIPTASE"/>
</dbReference>
<protein>
    <recommendedName>
        <fullName evidence="5">Aminopeptidase N</fullName>
        <ecNumber evidence="4">3.4.11.2</ecNumber>
    </recommendedName>
    <alternativeName>
        <fullName evidence="12">Alanine aminopeptidase</fullName>
    </alternativeName>
    <alternativeName>
        <fullName evidence="13">Lysyl aminopeptidase</fullName>
    </alternativeName>
</protein>
<evidence type="ECO:0000256" key="9">
    <source>
        <dbReference type="ARBA" id="ARBA00022801"/>
    </source>
</evidence>
<dbReference type="CDD" id="cd09602">
    <property type="entry name" value="M1_APN"/>
    <property type="match status" value="1"/>
</dbReference>
<evidence type="ECO:0000256" key="6">
    <source>
        <dbReference type="ARBA" id="ARBA00022438"/>
    </source>
</evidence>
<dbReference type="Gene3D" id="2.60.40.1730">
    <property type="entry name" value="tricorn interacting facor f3 domain"/>
    <property type="match status" value="1"/>
</dbReference>
<evidence type="ECO:0000256" key="12">
    <source>
        <dbReference type="ARBA" id="ARBA00029811"/>
    </source>
</evidence>
<evidence type="ECO:0000256" key="11">
    <source>
        <dbReference type="ARBA" id="ARBA00023049"/>
    </source>
</evidence>
<dbReference type="Pfam" id="PF17900">
    <property type="entry name" value="Peptidase_M1_N"/>
    <property type="match status" value="1"/>
</dbReference>
<comment type="cofactor">
    <cofactor evidence="2">
        <name>Zn(2+)</name>
        <dbReference type="ChEBI" id="CHEBI:29105"/>
    </cofactor>
</comment>
<dbReference type="Pfam" id="PF11838">
    <property type="entry name" value="ERAP1_C"/>
    <property type="match status" value="1"/>
</dbReference>
<dbReference type="PANTHER" id="PTHR11533:SF174">
    <property type="entry name" value="PUROMYCIN-SENSITIVE AMINOPEPTIDASE-RELATED"/>
    <property type="match status" value="1"/>
</dbReference>
<evidence type="ECO:0000256" key="8">
    <source>
        <dbReference type="ARBA" id="ARBA00022723"/>
    </source>
</evidence>
<dbReference type="Pfam" id="PF01433">
    <property type="entry name" value="Peptidase_M1"/>
    <property type="match status" value="1"/>
</dbReference>
<keyword evidence="11" id="KW-0482">Metalloprotease</keyword>
<dbReference type="NCBIfam" id="TIGR02412">
    <property type="entry name" value="pepN_strep_liv"/>
    <property type="match status" value="1"/>
</dbReference>
<evidence type="ECO:0000256" key="7">
    <source>
        <dbReference type="ARBA" id="ARBA00022670"/>
    </source>
</evidence>
<dbReference type="InterPro" id="IPR014782">
    <property type="entry name" value="Peptidase_M1_dom"/>
</dbReference>
<name>A0ABW4Q780_9MICC</name>
<dbReference type="InterPro" id="IPR042097">
    <property type="entry name" value="Aminopeptidase_N-like_N_sf"/>
</dbReference>
<evidence type="ECO:0000256" key="10">
    <source>
        <dbReference type="ARBA" id="ARBA00022833"/>
    </source>
</evidence>
<evidence type="ECO:0000259" key="14">
    <source>
        <dbReference type="Pfam" id="PF01433"/>
    </source>
</evidence>
<evidence type="ECO:0000313" key="17">
    <source>
        <dbReference type="EMBL" id="MFD1846557.1"/>
    </source>
</evidence>
<dbReference type="RefSeq" id="WP_343878589.1">
    <property type="nucleotide sequence ID" value="NZ_BAAAIJ010000020.1"/>
</dbReference>
<dbReference type="InterPro" id="IPR012778">
    <property type="entry name" value="Pept_M1_aminopeptidase"/>
</dbReference>
<dbReference type="InterPro" id="IPR027268">
    <property type="entry name" value="Peptidase_M4/M1_CTD_sf"/>
</dbReference>
<evidence type="ECO:0000256" key="13">
    <source>
        <dbReference type="ARBA" id="ARBA00031533"/>
    </source>
</evidence>
<dbReference type="Proteomes" id="UP001597307">
    <property type="component" value="Unassembled WGS sequence"/>
</dbReference>
<keyword evidence="9 17" id="KW-0378">Hydrolase</keyword>
<dbReference type="InterPro" id="IPR045357">
    <property type="entry name" value="Aminopeptidase_N-like_N"/>
</dbReference>
<dbReference type="EMBL" id="JBHUGA010000021">
    <property type="protein sequence ID" value="MFD1846557.1"/>
    <property type="molecule type" value="Genomic_DNA"/>
</dbReference>
<dbReference type="GO" id="GO:0016285">
    <property type="term" value="F:alanyl aminopeptidase activity"/>
    <property type="evidence" value="ECO:0007669"/>
    <property type="project" value="UniProtKB-EC"/>
</dbReference>
<evidence type="ECO:0000256" key="3">
    <source>
        <dbReference type="ARBA" id="ARBA00010136"/>
    </source>
</evidence>
<dbReference type="PANTHER" id="PTHR11533">
    <property type="entry name" value="PROTEASE M1 ZINC METALLOPROTEASE"/>
    <property type="match status" value="1"/>
</dbReference>
<comment type="similarity">
    <text evidence="3">Belongs to the peptidase M1 family.</text>
</comment>
<organism evidence="17 18">
    <name type="scientific">Arthrobacter flavus</name>
    <dbReference type="NCBI Taxonomy" id="95172"/>
    <lineage>
        <taxon>Bacteria</taxon>
        <taxon>Bacillati</taxon>
        <taxon>Actinomycetota</taxon>
        <taxon>Actinomycetes</taxon>
        <taxon>Micrococcales</taxon>
        <taxon>Micrococcaceae</taxon>
        <taxon>Arthrobacter</taxon>
    </lineage>
</organism>
<dbReference type="InterPro" id="IPR050344">
    <property type="entry name" value="Peptidase_M1_aminopeptidases"/>
</dbReference>
<gene>
    <name evidence="17" type="primary">pepN</name>
    <name evidence="17" type="ORF">ACFSFX_08110</name>
</gene>
<dbReference type="InterPro" id="IPR024571">
    <property type="entry name" value="ERAP1-like_C_dom"/>
</dbReference>
<evidence type="ECO:0000256" key="2">
    <source>
        <dbReference type="ARBA" id="ARBA00001947"/>
    </source>
</evidence>
<comment type="catalytic activity">
    <reaction evidence="1">
        <text>Release of an N-terminal amino acid, Xaa-|-Yaa- from a peptide, amide or arylamide. Xaa is preferably Ala, but may be most amino acids including Pro (slow action). When a terminal hydrophobic residue is followed by a prolyl residue, the two may be released as an intact Xaa-Pro dipeptide.</text>
        <dbReference type="EC" id="3.4.11.2"/>
    </reaction>
</comment>